<sequence length="300" mass="33779">MNKPVPRPPAQRYRSAADEAYSRSGFAVHVHTHSNKTHYSLIHHRGQLLLAEYADDLTEKSQARAHRELANRIQSTLQRWGARGILRTLPVLTTDRSLSRELDRAGYRVFEFAPSPAASSRASALASQWCARLYQHMVISTDASKRFGSKVVGHGWVAEFASGLEPVAGTASSYAPDVLTAELRSIRFALRYAIEKQDALPLRQTSVLIRSDSLHAVKLLTGRAQNLPTPSVEAKIELQKIRTQLHHCRAKFMWVRSHNGDRMNELADRLAMLARRNRECNVDPDTQQLFLAEITRELVA</sequence>
<feature type="domain" description="RNase H type-1" evidence="1">
    <location>
        <begin position="133"/>
        <end position="276"/>
    </location>
</feature>
<organism evidence="2 3">
    <name type="scientific">Micrococcoides hystricis</name>
    <dbReference type="NCBI Taxonomy" id="1572761"/>
    <lineage>
        <taxon>Bacteria</taxon>
        <taxon>Bacillati</taxon>
        <taxon>Actinomycetota</taxon>
        <taxon>Actinomycetes</taxon>
        <taxon>Micrococcales</taxon>
        <taxon>Micrococcaceae</taxon>
        <taxon>Micrococcoides</taxon>
    </lineage>
</organism>
<proteinExistence type="predicted"/>
<evidence type="ECO:0000313" key="3">
    <source>
        <dbReference type="Proteomes" id="UP001589862"/>
    </source>
</evidence>
<dbReference type="Gene3D" id="3.30.420.10">
    <property type="entry name" value="Ribonuclease H-like superfamily/Ribonuclease H"/>
    <property type="match status" value="1"/>
</dbReference>
<dbReference type="InterPro" id="IPR002156">
    <property type="entry name" value="RNaseH_domain"/>
</dbReference>
<dbReference type="EMBL" id="JBHLUB010000029">
    <property type="protein sequence ID" value="MFC0582144.1"/>
    <property type="molecule type" value="Genomic_DNA"/>
</dbReference>
<name>A0ABV6PAK7_9MICC</name>
<dbReference type="InterPro" id="IPR012337">
    <property type="entry name" value="RNaseH-like_sf"/>
</dbReference>
<gene>
    <name evidence="2" type="ORF">ACFFFR_07080</name>
</gene>
<dbReference type="SUPFAM" id="SSF53098">
    <property type="entry name" value="Ribonuclease H-like"/>
    <property type="match status" value="1"/>
</dbReference>
<evidence type="ECO:0000259" key="1">
    <source>
        <dbReference type="PROSITE" id="PS50879"/>
    </source>
</evidence>
<protein>
    <submittedName>
        <fullName evidence="2">Ribonuclease HI</fullName>
    </submittedName>
</protein>
<dbReference type="RefSeq" id="WP_377459093.1">
    <property type="nucleotide sequence ID" value="NZ_JBHLUB010000029.1"/>
</dbReference>
<keyword evidence="3" id="KW-1185">Reference proteome</keyword>
<dbReference type="Pfam" id="PF00075">
    <property type="entry name" value="RNase_H"/>
    <property type="match status" value="1"/>
</dbReference>
<dbReference type="InterPro" id="IPR036397">
    <property type="entry name" value="RNaseH_sf"/>
</dbReference>
<reference evidence="2 3" key="1">
    <citation type="submission" date="2024-09" db="EMBL/GenBank/DDBJ databases">
        <authorList>
            <person name="Sun Q."/>
            <person name="Mori K."/>
        </authorList>
    </citation>
    <scope>NUCLEOTIDE SEQUENCE [LARGE SCALE GENOMIC DNA]</scope>
    <source>
        <strain evidence="2 3">NCAIM B.02604</strain>
    </source>
</reference>
<dbReference type="Proteomes" id="UP001589862">
    <property type="component" value="Unassembled WGS sequence"/>
</dbReference>
<accession>A0ABV6PAK7</accession>
<dbReference type="PROSITE" id="PS50879">
    <property type="entry name" value="RNASE_H_1"/>
    <property type="match status" value="1"/>
</dbReference>
<comment type="caution">
    <text evidence="2">The sequence shown here is derived from an EMBL/GenBank/DDBJ whole genome shotgun (WGS) entry which is preliminary data.</text>
</comment>
<evidence type="ECO:0000313" key="2">
    <source>
        <dbReference type="EMBL" id="MFC0582144.1"/>
    </source>
</evidence>